<dbReference type="PANTHER" id="PTHR42923:SF3">
    <property type="entry name" value="PROTOPORPHYRINOGEN OXIDASE"/>
    <property type="match status" value="1"/>
</dbReference>
<evidence type="ECO:0000256" key="4">
    <source>
        <dbReference type="ARBA" id="ARBA00008310"/>
    </source>
</evidence>
<evidence type="ECO:0000313" key="14">
    <source>
        <dbReference type="Proteomes" id="UP000288623"/>
    </source>
</evidence>
<keyword evidence="8 11" id="KW-0274">FAD</keyword>
<dbReference type="AlphaFoldDB" id="A0A433RRZ8"/>
<comment type="similarity">
    <text evidence="4 11">Belongs to the protoporphyrinogen/coproporphyrinogen oxidase family. Coproporphyrinogen III oxidase subfamily.</text>
</comment>
<organism evidence="13 14">
    <name type="scientific">Candidatus Kurthia intestinigallinarum</name>
    <dbReference type="NCBI Taxonomy" id="1562256"/>
    <lineage>
        <taxon>Bacteria</taxon>
        <taxon>Bacillati</taxon>
        <taxon>Bacillota</taxon>
        <taxon>Bacilli</taxon>
        <taxon>Bacillales</taxon>
        <taxon>Caryophanaceae</taxon>
        <taxon>Kurthia</taxon>
    </lineage>
</organism>
<comment type="cofactor">
    <cofactor evidence="2 11">
        <name>FAD</name>
        <dbReference type="ChEBI" id="CHEBI:57692"/>
    </cofactor>
</comment>
<reference evidence="13 14" key="1">
    <citation type="submission" date="2014-11" db="EMBL/GenBank/DDBJ databases">
        <title>Genome sequence and analysis of novel Kurthia sp.</title>
        <authorList>
            <person name="Lawson J.N."/>
            <person name="Gonzalez J.E."/>
            <person name="Rinauldi L."/>
            <person name="Xuan Z."/>
            <person name="Firman A."/>
            <person name="Shaddox L."/>
            <person name="Trudeau A."/>
            <person name="Shah S."/>
            <person name="Reiman D."/>
        </authorList>
    </citation>
    <scope>NUCLEOTIDE SEQUENCE [LARGE SCALE GENOMIC DNA]</scope>
    <source>
        <strain evidence="13 14">3B1D</strain>
    </source>
</reference>
<keyword evidence="9 11" id="KW-0560">Oxidoreductase</keyword>
<comment type="catalytic activity">
    <reaction evidence="1">
        <text>coproporphyrinogen III + 3 O2 = coproporphyrin III + 3 H2O2</text>
        <dbReference type="Rhea" id="RHEA:43436"/>
        <dbReference type="ChEBI" id="CHEBI:15379"/>
        <dbReference type="ChEBI" id="CHEBI:16240"/>
        <dbReference type="ChEBI" id="CHEBI:57309"/>
        <dbReference type="ChEBI" id="CHEBI:131725"/>
        <dbReference type="EC" id="1.3.3.15"/>
    </reaction>
    <physiologicalReaction direction="left-to-right" evidence="1">
        <dbReference type="Rhea" id="RHEA:43437"/>
    </physiologicalReaction>
</comment>
<keyword evidence="14" id="KW-1185">Reference proteome</keyword>
<sequence>MIHVTDNTRRVAIIGGGITGLSAAFYLQEQAKLHHYPLEIVLLEGSHRLGGKLQTLRKDGFIIERGPDSFIDRNHTVLDLATKLGIDHDLVQTANAKTYIAVNNKELQPVPKNTILGIPTQIKPFMASNLVSWSGKVRATADWILPPSRIDGDQSLGKFMRRRFGEEFVQNLIEPFLSGVFSGDIDELSLQATLPTLLQYEQETGSVMRGMRRELTSMDPRTFTEEHNAFSVQTFTNGMDIIVDALADAFNGQLMKGVRVQSIKKSNDRVCLALNNKSKLLVDGVVIATPHQAAQKLFSEQQLLQDLKNIPSNTVASVSMIFKDETLPEFDGTDVYMSRNSDYSLTSVTNETMKFPHIAPKGYTLLNCYIGRTGDAAIVELSDSEIEKTVIEDLKQLSGVTEQPVETVVSRWKDSMPQYTIGHIDRIKHAKKELYEAFPTVRLAGNSYEGISLPKCIEQGMKNAEELLDELFK</sequence>
<dbReference type="SUPFAM" id="SSF54373">
    <property type="entry name" value="FAD-linked reductases, C-terminal domain"/>
    <property type="match status" value="1"/>
</dbReference>
<comment type="caution">
    <text evidence="13">The sequence shown here is derived from an EMBL/GenBank/DDBJ whole genome shotgun (WGS) entry which is preliminary data.</text>
</comment>
<keyword evidence="11" id="KW-0963">Cytoplasm</keyword>
<evidence type="ECO:0000256" key="11">
    <source>
        <dbReference type="RuleBase" id="RU364052"/>
    </source>
</evidence>
<protein>
    <recommendedName>
        <fullName evidence="6 11">Coproporphyrinogen III oxidase</fullName>
        <ecNumber evidence="5 11">1.3.3.15</ecNumber>
    </recommendedName>
</protein>
<dbReference type="Gene3D" id="1.10.3110.10">
    <property type="entry name" value="protoporphyrinogen ix oxidase, domain 3"/>
    <property type="match status" value="1"/>
</dbReference>
<dbReference type="GO" id="GO:0006783">
    <property type="term" value="P:heme biosynthetic process"/>
    <property type="evidence" value="ECO:0007669"/>
    <property type="project" value="UniProtKB-UniRule"/>
</dbReference>
<dbReference type="InterPro" id="IPR004572">
    <property type="entry name" value="Protoporphyrinogen_oxidase"/>
</dbReference>
<dbReference type="Gene3D" id="3.50.50.60">
    <property type="entry name" value="FAD/NAD(P)-binding domain"/>
    <property type="match status" value="1"/>
</dbReference>
<accession>A0A433RRZ8</accession>
<dbReference type="PANTHER" id="PTHR42923">
    <property type="entry name" value="PROTOPORPHYRINOGEN OXIDASE"/>
    <property type="match status" value="1"/>
</dbReference>
<dbReference type="GO" id="GO:0005737">
    <property type="term" value="C:cytoplasm"/>
    <property type="evidence" value="ECO:0007669"/>
    <property type="project" value="UniProtKB-SubCell"/>
</dbReference>
<dbReference type="RefSeq" id="WP_233600600.1">
    <property type="nucleotide sequence ID" value="NZ_JTFC01000033.1"/>
</dbReference>
<dbReference type="UniPathway" id="UPA00252"/>
<evidence type="ECO:0000256" key="2">
    <source>
        <dbReference type="ARBA" id="ARBA00001974"/>
    </source>
</evidence>
<evidence type="ECO:0000256" key="5">
    <source>
        <dbReference type="ARBA" id="ARBA00012402"/>
    </source>
</evidence>
<comment type="pathway">
    <text evidence="3 11">Porphyrin-containing compound metabolism; protoheme biosynthesis.</text>
</comment>
<evidence type="ECO:0000256" key="9">
    <source>
        <dbReference type="ARBA" id="ARBA00023002"/>
    </source>
</evidence>
<evidence type="ECO:0000313" key="13">
    <source>
        <dbReference type="EMBL" id="RUS53808.1"/>
    </source>
</evidence>
<dbReference type="Proteomes" id="UP000288623">
    <property type="component" value="Unassembled WGS sequence"/>
</dbReference>
<comment type="subcellular location">
    <subcellularLocation>
        <location evidence="11">Cytoplasm</location>
    </subcellularLocation>
</comment>
<evidence type="ECO:0000256" key="6">
    <source>
        <dbReference type="ARBA" id="ARBA00019046"/>
    </source>
</evidence>
<evidence type="ECO:0000256" key="3">
    <source>
        <dbReference type="ARBA" id="ARBA00004744"/>
    </source>
</evidence>
<dbReference type="InterPro" id="IPR050464">
    <property type="entry name" value="Zeta_carotene_desat/Oxidored"/>
</dbReference>
<dbReference type="Gene3D" id="3.90.660.20">
    <property type="entry name" value="Protoporphyrinogen oxidase, mitochondrial, domain 2"/>
    <property type="match status" value="1"/>
</dbReference>
<feature type="domain" description="Amine oxidase" evidence="12">
    <location>
        <begin position="18"/>
        <end position="468"/>
    </location>
</feature>
<dbReference type="SUPFAM" id="SSF51905">
    <property type="entry name" value="FAD/NAD(P)-binding domain"/>
    <property type="match status" value="1"/>
</dbReference>
<evidence type="ECO:0000256" key="1">
    <source>
        <dbReference type="ARBA" id="ARBA00001755"/>
    </source>
</evidence>
<keyword evidence="10 11" id="KW-0350">Heme biosynthesis</keyword>
<proteinExistence type="inferred from homology"/>
<dbReference type="NCBIfam" id="TIGR00562">
    <property type="entry name" value="proto_IX_ox"/>
    <property type="match status" value="1"/>
</dbReference>
<evidence type="ECO:0000256" key="10">
    <source>
        <dbReference type="ARBA" id="ARBA00023133"/>
    </source>
</evidence>
<comment type="function">
    <text evidence="11">Involved in coproporphyrin-dependent heme b biosynthesis. Catalyzes the oxidation of coproporphyrinogen III to coproporphyrin III.</text>
</comment>
<dbReference type="InterPro" id="IPR002937">
    <property type="entry name" value="Amino_oxidase"/>
</dbReference>
<dbReference type="Pfam" id="PF01593">
    <property type="entry name" value="Amino_oxidase"/>
    <property type="match status" value="1"/>
</dbReference>
<name>A0A433RRZ8_9BACL</name>
<dbReference type="EC" id="1.3.3.15" evidence="5 11"/>
<dbReference type="GO" id="GO:0004729">
    <property type="term" value="F:oxygen-dependent protoporphyrinogen oxidase activity"/>
    <property type="evidence" value="ECO:0007669"/>
    <property type="project" value="UniProtKB-UniRule"/>
</dbReference>
<gene>
    <name evidence="13" type="ORF">QI30_13990</name>
</gene>
<keyword evidence="7 11" id="KW-0285">Flavoprotein</keyword>
<evidence type="ECO:0000259" key="12">
    <source>
        <dbReference type="Pfam" id="PF01593"/>
    </source>
</evidence>
<evidence type="ECO:0000256" key="7">
    <source>
        <dbReference type="ARBA" id="ARBA00022630"/>
    </source>
</evidence>
<dbReference type="InterPro" id="IPR036188">
    <property type="entry name" value="FAD/NAD-bd_sf"/>
</dbReference>
<evidence type="ECO:0000256" key="8">
    <source>
        <dbReference type="ARBA" id="ARBA00022827"/>
    </source>
</evidence>
<dbReference type="EMBL" id="JTFC01000033">
    <property type="protein sequence ID" value="RUS53808.1"/>
    <property type="molecule type" value="Genomic_DNA"/>
</dbReference>